<evidence type="ECO:0000256" key="4">
    <source>
        <dbReference type="ARBA" id="ARBA00022452"/>
    </source>
</evidence>
<feature type="region of interest" description="Disordered" evidence="9">
    <location>
        <begin position="463"/>
        <end position="490"/>
    </location>
</feature>
<comment type="similarity">
    <text evidence="2">Belongs to the outer membrane factor (OMF) (TC 1.B.17) family.</text>
</comment>
<dbReference type="Pfam" id="PF02321">
    <property type="entry name" value="OEP"/>
    <property type="match status" value="2"/>
</dbReference>
<dbReference type="InterPro" id="IPR051906">
    <property type="entry name" value="TolC-like"/>
</dbReference>
<evidence type="ECO:0000256" key="1">
    <source>
        <dbReference type="ARBA" id="ARBA00004442"/>
    </source>
</evidence>
<name>A0ABP3K841_9SPHN</name>
<evidence type="ECO:0000256" key="8">
    <source>
        <dbReference type="SAM" id="Coils"/>
    </source>
</evidence>
<keyword evidence="4" id="KW-1134">Transmembrane beta strand</keyword>
<evidence type="ECO:0000256" key="2">
    <source>
        <dbReference type="ARBA" id="ARBA00007613"/>
    </source>
</evidence>
<dbReference type="PANTHER" id="PTHR30026">
    <property type="entry name" value="OUTER MEMBRANE PROTEIN TOLC"/>
    <property type="match status" value="1"/>
</dbReference>
<evidence type="ECO:0000256" key="5">
    <source>
        <dbReference type="ARBA" id="ARBA00022692"/>
    </source>
</evidence>
<comment type="caution">
    <text evidence="11">The sequence shown here is derived from an EMBL/GenBank/DDBJ whole genome shotgun (WGS) entry which is preliminary data.</text>
</comment>
<keyword evidence="7" id="KW-0998">Cell outer membrane</keyword>
<evidence type="ECO:0000313" key="12">
    <source>
        <dbReference type="Proteomes" id="UP001500713"/>
    </source>
</evidence>
<evidence type="ECO:0000256" key="3">
    <source>
        <dbReference type="ARBA" id="ARBA00022448"/>
    </source>
</evidence>
<feature type="coiled-coil region" evidence="8">
    <location>
        <begin position="178"/>
        <end position="205"/>
    </location>
</feature>
<protein>
    <submittedName>
        <fullName evidence="11">TolC family outer membrane protein</fullName>
    </submittedName>
</protein>
<dbReference type="EMBL" id="BAAAEM010000002">
    <property type="protein sequence ID" value="GAA0472132.1"/>
    <property type="molecule type" value="Genomic_DNA"/>
</dbReference>
<gene>
    <name evidence="11" type="ORF">GCM10009096_11520</name>
</gene>
<keyword evidence="12" id="KW-1185">Reference proteome</keyword>
<organism evidence="11 12">
    <name type="scientific">Parasphingorhabdus litoris</name>
    <dbReference type="NCBI Taxonomy" id="394733"/>
    <lineage>
        <taxon>Bacteria</taxon>
        <taxon>Pseudomonadati</taxon>
        <taxon>Pseudomonadota</taxon>
        <taxon>Alphaproteobacteria</taxon>
        <taxon>Sphingomonadales</taxon>
        <taxon>Sphingomonadaceae</taxon>
        <taxon>Parasphingorhabdus</taxon>
    </lineage>
</organism>
<dbReference type="Gene3D" id="1.20.1600.10">
    <property type="entry name" value="Outer membrane efflux proteins (OEP)"/>
    <property type="match status" value="1"/>
</dbReference>
<feature type="signal peptide" evidence="10">
    <location>
        <begin position="1"/>
        <end position="22"/>
    </location>
</feature>
<evidence type="ECO:0000313" key="11">
    <source>
        <dbReference type="EMBL" id="GAA0472132.1"/>
    </source>
</evidence>
<keyword evidence="8" id="KW-0175">Coiled coil</keyword>
<dbReference type="PANTHER" id="PTHR30026:SF22">
    <property type="entry name" value="OUTER MEMBRANE EFFLUX PROTEIN"/>
    <property type="match status" value="1"/>
</dbReference>
<feature type="region of interest" description="Disordered" evidence="9">
    <location>
        <begin position="283"/>
        <end position="309"/>
    </location>
</feature>
<dbReference type="RefSeq" id="WP_229956304.1">
    <property type="nucleotide sequence ID" value="NZ_BAAAEM010000002.1"/>
</dbReference>
<evidence type="ECO:0000256" key="10">
    <source>
        <dbReference type="SAM" id="SignalP"/>
    </source>
</evidence>
<evidence type="ECO:0000256" key="9">
    <source>
        <dbReference type="SAM" id="MobiDB-lite"/>
    </source>
</evidence>
<reference evidence="12" key="1">
    <citation type="journal article" date="2019" name="Int. J. Syst. Evol. Microbiol.">
        <title>The Global Catalogue of Microorganisms (GCM) 10K type strain sequencing project: providing services to taxonomists for standard genome sequencing and annotation.</title>
        <authorList>
            <consortium name="The Broad Institute Genomics Platform"/>
            <consortium name="The Broad Institute Genome Sequencing Center for Infectious Disease"/>
            <person name="Wu L."/>
            <person name="Ma J."/>
        </authorList>
    </citation>
    <scope>NUCLEOTIDE SEQUENCE [LARGE SCALE GENOMIC DNA]</scope>
    <source>
        <strain evidence="12">JCM 14162</strain>
    </source>
</reference>
<keyword evidence="3" id="KW-0813">Transport</keyword>
<feature type="chain" id="PRO_5047479781" evidence="10">
    <location>
        <begin position="23"/>
        <end position="490"/>
    </location>
</feature>
<keyword evidence="6" id="KW-0472">Membrane</keyword>
<proteinExistence type="inferred from homology"/>
<evidence type="ECO:0000256" key="7">
    <source>
        <dbReference type="ARBA" id="ARBA00023237"/>
    </source>
</evidence>
<keyword evidence="10" id="KW-0732">Signal</keyword>
<comment type="subcellular location">
    <subcellularLocation>
        <location evidence="1">Cell outer membrane</location>
    </subcellularLocation>
</comment>
<dbReference type="InterPro" id="IPR010130">
    <property type="entry name" value="T1SS_OMP_TolC"/>
</dbReference>
<evidence type="ECO:0000256" key="6">
    <source>
        <dbReference type="ARBA" id="ARBA00023136"/>
    </source>
</evidence>
<sequence>MSKRSLLLGAIALATLSTPAHADTLREAFIAAYKTNPTLSGAQAGQRAEDENVPIAKADGRPNAGSQFGFQEDFLRNAISFTAPLRRVTASGDLSVPVYSGGRVKNAVRAAKTRVAAGQYDLRGTEASLFSNVVAAYMDVMRDEAVVRLNRANVGVLAVNLEATSDRFEIGDLTRTDVAQSESRLEVAKGELETARANLITSKENYIALVGQVPGELQPPPPLPNLPKAPDEAVNIALQFNPDLLAAKERSVATEFDVKRARGAVKPTVEAYVQGTYINFLNTLDRRDPDSPPDPRLGPRASQEQSNAEAGVRLTIPIYQGGRPAAQIRQAQARSGQAYEQVIATERNIIAQTRAAYSSWRASERVIQSSERAVAASALSLEGVRAENSVGNRTILDILNAEQELLNAQVQLVTARRNSYVAGFTLLAAMGRAEARDLGLDGGPLYDPQVNYDRVKNQFYDFQSDPNPEPIATRTVDTPAQTADVEPLPK</sequence>
<dbReference type="NCBIfam" id="TIGR01844">
    <property type="entry name" value="type_I_sec_TolC"/>
    <property type="match status" value="1"/>
</dbReference>
<dbReference type="Proteomes" id="UP001500713">
    <property type="component" value="Unassembled WGS sequence"/>
</dbReference>
<dbReference type="SUPFAM" id="SSF56954">
    <property type="entry name" value="Outer membrane efflux proteins (OEP)"/>
    <property type="match status" value="1"/>
</dbReference>
<keyword evidence="5" id="KW-0812">Transmembrane</keyword>
<accession>A0ABP3K841</accession>
<dbReference type="InterPro" id="IPR003423">
    <property type="entry name" value="OMP_efflux"/>
</dbReference>